<reference evidence="2 3" key="1">
    <citation type="submission" date="2019-08" db="EMBL/GenBank/DDBJ databases">
        <authorList>
            <person name="Alioto T."/>
            <person name="Alioto T."/>
            <person name="Gomez Garrido J."/>
        </authorList>
    </citation>
    <scope>NUCLEOTIDE SEQUENCE [LARGE SCALE GENOMIC DNA]</scope>
</reference>
<organism evidence="2 3">
    <name type="scientific">Cinara cedri</name>
    <dbReference type="NCBI Taxonomy" id="506608"/>
    <lineage>
        <taxon>Eukaryota</taxon>
        <taxon>Metazoa</taxon>
        <taxon>Ecdysozoa</taxon>
        <taxon>Arthropoda</taxon>
        <taxon>Hexapoda</taxon>
        <taxon>Insecta</taxon>
        <taxon>Pterygota</taxon>
        <taxon>Neoptera</taxon>
        <taxon>Paraneoptera</taxon>
        <taxon>Hemiptera</taxon>
        <taxon>Sternorrhyncha</taxon>
        <taxon>Aphidomorpha</taxon>
        <taxon>Aphidoidea</taxon>
        <taxon>Aphididae</taxon>
        <taxon>Lachninae</taxon>
        <taxon>Cinara</taxon>
    </lineage>
</organism>
<name>A0A5E4M4Q9_9HEMI</name>
<evidence type="ECO:0000313" key="3">
    <source>
        <dbReference type="Proteomes" id="UP000325440"/>
    </source>
</evidence>
<accession>A0A5E4M4Q9</accession>
<dbReference type="AlphaFoldDB" id="A0A5E4M4Q9"/>
<feature type="region of interest" description="Disordered" evidence="1">
    <location>
        <begin position="100"/>
        <end position="137"/>
    </location>
</feature>
<dbReference type="EMBL" id="CABPRJ010000027">
    <property type="protein sequence ID" value="VVC26213.1"/>
    <property type="molecule type" value="Genomic_DNA"/>
</dbReference>
<keyword evidence="3" id="KW-1185">Reference proteome</keyword>
<dbReference type="Proteomes" id="UP000325440">
    <property type="component" value="Unassembled WGS sequence"/>
</dbReference>
<evidence type="ECO:0000256" key="1">
    <source>
        <dbReference type="SAM" id="MobiDB-lite"/>
    </source>
</evidence>
<protein>
    <submittedName>
        <fullName evidence="2">Uncharacterized protein</fullName>
    </submittedName>
</protein>
<proteinExistence type="predicted"/>
<gene>
    <name evidence="2" type="ORF">CINCED_3A009471</name>
</gene>
<sequence>MYRIPTGKPFDSPAHSCASSSSYNFQYYDQHDVHRGFANRGHAFHGDLDATATVLAKRSKYEHCRPSVERNRSNKVRRVYPKNRFMLFFVRSKMSNRCLTSGESMPMDAPRHRYSSANKADDRGTPLPSLAGKGVFL</sequence>
<evidence type="ECO:0000313" key="2">
    <source>
        <dbReference type="EMBL" id="VVC26213.1"/>
    </source>
</evidence>